<comment type="caution">
    <text evidence="1">The sequence shown here is derived from an EMBL/GenBank/DDBJ whole genome shotgun (WGS) entry which is preliminary data.</text>
</comment>
<keyword evidence="2" id="KW-1185">Reference proteome</keyword>
<evidence type="ECO:0000313" key="1">
    <source>
        <dbReference type="EMBL" id="GBP83951.1"/>
    </source>
</evidence>
<organism evidence="1 2">
    <name type="scientific">Eumeta variegata</name>
    <name type="common">Bagworm moth</name>
    <name type="synonym">Eumeta japonica</name>
    <dbReference type="NCBI Taxonomy" id="151549"/>
    <lineage>
        <taxon>Eukaryota</taxon>
        <taxon>Metazoa</taxon>
        <taxon>Ecdysozoa</taxon>
        <taxon>Arthropoda</taxon>
        <taxon>Hexapoda</taxon>
        <taxon>Insecta</taxon>
        <taxon>Pterygota</taxon>
        <taxon>Neoptera</taxon>
        <taxon>Endopterygota</taxon>
        <taxon>Lepidoptera</taxon>
        <taxon>Glossata</taxon>
        <taxon>Ditrysia</taxon>
        <taxon>Tineoidea</taxon>
        <taxon>Psychidae</taxon>
        <taxon>Oiketicinae</taxon>
        <taxon>Eumeta</taxon>
    </lineage>
</organism>
<reference evidence="1 2" key="1">
    <citation type="journal article" date="2019" name="Commun. Biol.">
        <title>The bagworm genome reveals a unique fibroin gene that provides high tensile strength.</title>
        <authorList>
            <person name="Kono N."/>
            <person name="Nakamura H."/>
            <person name="Ohtoshi R."/>
            <person name="Tomita M."/>
            <person name="Numata K."/>
            <person name="Arakawa K."/>
        </authorList>
    </citation>
    <scope>NUCLEOTIDE SEQUENCE [LARGE SCALE GENOMIC DNA]</scope>
</reference>
<evidence type="ECO:0000313" key="2">
    <source>
        <dbReference type="Proteomes" id="UP000299102"/>
    </source>
</evidence>
<dbReference type="AlphaFoldDB" id="A0A4C1Z555"/>
<sequence length="97" mass="10992">MTVLMLKSCTNIIRDVTDSPLSRRDERTVCMNALIPRNDIIKIIFREIAASYRRRRPEAGSVRVLLVQSLQMVSELLSAPLFAEVGKGRFCASLARR</sequence>
<accession>A0A4C1Z555</accession>
<dbReference type="Proteomes" id="UP000299102">
    <property type="component" value="Unassembled WGS sequence"/>
</dbReference>
<dbReference type="EMBL" id="BGZK01001650">
    <property type="protein sequence ID" value="GBP83951.1"/>
    <property type="molecule type" value="Genomic_DNA"/>
</dbReference>
<proteinExistence type="predicted"/>
<gene>
    <name evidence="1" type="ORF">EVAR_66521_1</name>
</gene>
<protein>
    <submittedName>
        <fullName evidence="1">Uncharacterized protein</fullName>
    </submittedName>
</protein>
<name>A0A4C1Z555_EUMVA</name>